<dbReference type="GeneID" id="20653190"/>
<dbReference type="Proteomes" id="UP000002640">
    <property type="component" value="Unassembled WGS sequence"/>
</dbReference>
<dbReference type="PANTHER" id="PTHR16306">
    <property type="entry name" value="TRANSLIN-ASSOCIATED FACTOR X-INTERACTING PROTEIN 1"/>
    <property type="match status" value="1"/>
</dbReference>
<dbReference type="PROSITE" id="PS50297">
    <property type="entry name" value="ANK_REP_REGION"/>
    <property type="match status" value="2"/>
</dbReference>
<dbReference type="KEGG" id="psoj:PHYSODRAFT_459435"/>
<proteinExistence type="predicted"/>
<dbReference type="OMA" id="HANIRGC"/>
<organism evidence="3 4">
    <name type="scientific">Phytophthora sojae (strain P6497)</name>
    <name type="common">Soybean stem and root rot agent</name>
    <name type="synonym">Phytophthora megasperma f. sp. glycines</name>
    <dbReference type="NCBI Taxonomy" id="1094619"/>
    <lineage>
        <taxon>Eukaryota</taxon>
        <taxon>Sar</taxon>
        <taxon>Stramenopiles</taxon>
        <taxon>Oomycota</taxon>
        <taxon>Peronosporomycetes</taxon>
        <taxon>Peronosporales</taxon>
        <taxon>Peronosporaceae</taxon>
        <taxon>Phytophthora</taxon>
    </lineage>
</organism>
<gene>
    <name evidence="3" type="ORF">PHYSODRAFT_459435</name>
</gene>
<dbReference type="GO" id="GO:0005737">
    <property type="term" value="C:cytoplasm"/>
    <property type="evidence" value="ECO:0007669"/>
    <property type="project" value="TreeGrafter"/>
</dbReference>
<dbReference type="EMBL" id="JH159154">
    <property type="protein sequence ID" value="EGZ17694.1"/>
    <property type="molecule type" value="Genomic_DNA"/>
</dbReference>
<accession>G4ZIN3</accession>
<dbReference type="Gene3D" id="1.25.40.20">
    <property type="entry name" value="Ankyrin repeat-containing domain"/>
    <property type="match status" value="4"/>
</dbReference>
<evidence type="ECO:0000313" key="4">
    <source>
        <dbReference type="Proteomes" id="UP000002640"/>
    </source>
</evidence>
<keyword evidence="1" id="KW-0040">ANK repeat</keyword>
<dbReference type="InterPro" id="IPR016024">
    <property type="entry name" value="ARM-type_fold"/>
</dbReference>
<evidence type="ECO:0000256" key="2">
    <source>
        <dbReference type="SAM" id="MobiDB-lite"/>
    </source>
</evidence>
<dbReference type="InterPro" id="IPR002110">
    <property type="entry name" value="Ankyrin_rpt"/>
</dbReference>
<feature type="region of interest" description="Disordered" evidence="2">
    <location>
        <begin position="900"/>
        <end position="921"/>
    </location>
</feature>
<dbReference type="SUPFAM" id="SSF48371">
    <property type="entry name" value="ARM repeat"/>
    <property type="match status" value="1"/>
</dbReference>
<reference evidence="3 4" key="1">
    <citation type="journal article" date="2006" name="Science">
        <title>Phytophthora genome sequences uncover evolutionary origins and mechanisms of pathogenesis.</title>
        <authorList>
            <person name="Tyler B.M."/>
            <person name="Tripathy S."/>
            <person name="Zhang X."/>
            <person name="Dehal P."/>
            <person name="Jiang R.H."/>
            <person name="Aerts A."/>
            <person name="Arredondo F.D."/>
            <person name="Baxter L."/>
            <person name="Bensasson D."/>
            <person name="Beynon J.L."/>
            <person name="Chapman J."/>
            <person name="Damasceno C.M."/>
            <person name="Dorrance A.E."/>
            <person name="Dou D."/>
            <person name="Dickerman A.W."/>
            <person name="Dubchak I.L."/>
            <person name="Garbelotto M."/>
            <person name="Gijzen M."/>
            <person name="Gordon S.G."/>
            <person name="Govers F."/>
            <person name="Grunwald N.J."/>
            <person name="Huang W."/>
            <person name="Ivors K.L."/>
            <person name="Jones R.W."/>
            <person name="Kamoun S."/>
            <person name="Krampis K."/>
            <person name="Lamour K.H."/>
            <person name="Lee M.K."/>
            <person name="McDonald W.H."/>
            <person name="Medina M."/>
            <person name="Meijer H.J."/>
            <person name="Nordberg E.K."/>
            <person name="Maclean D.J."/>
            <person name="Ospina-Giraldo M.D."/>
            <person name="Morris P.F."/>
            <person name="Phuntumart V."/>
            <person name="Putnam N.H."/>
            <person name="Rash S."/>
            <person name="Rose J.K."/>
            <person name="Sakihama Y."/>
            <person name="Salamov A.A."/>
            <person name="Savidor A."/>
            <person name="Scheuring C.F."/>
            <person name="Smith B.M."/>
            <person name="Sobral B.W."/>
            <person name="Terry A."/>
            <person name="Torto-Alalibo T.A."/>
            <person name="Win J."/>
            <person name="Xu Z."/>
            <person name="Zhang H."/>
            <person name="Grigoriev I.V."/>
            <person name="Rokhsar D.S."/>
            <person name="Boore J.L."/>
        </authorList>
    </citation>
    <scope>NUCLEOTIDE SEQUENCE [LARGE SCALE GENOMIC DNA]</scope>
    <source>
        <strain evidence="3 4">P6497</strain>
    </source>
</reference>
<keyword evidence="4" id="KW-1185">Reference proteome</keyword>
<dbReference type="SMART" id="SM00248">
    <property type="entry name" value="ANK"/>
    <property type="match status" value="8"/>
</dbReference>
<evidence type="ECO:0000256" key="1">
    <source>
        <dbReference type="PROSITE-ProRule" id="PRU00023"/>
    </source>
</evidence>
<dbReference type="InParanoid" id="G4ZIN3"/>
<dbReference type="Gene3D" id="1.25.10.10">
    <property type="entry name" value="Leucine-rich Repeat Variant"/>
    <property type="match status" value="1"/>
</dbReference>
<feature type="non-terminal residue" evidence="3">
    <location>
        <position position="1583"/>
    </location>
</feature>
<dbReference type="InterPro" id="IPR036770">
    <property type="entry name" value="Ankyrin_rpt-contain_sf"/>
</dbReference>
<dbReference type="PANTHER" id="PTHR16306:SF0">
    <property type="entry name" value="TRANSLIN-ASSOCIATED FACTOR X-INTERACTING PROTEIN 1"/>
    <property type="match status" value="1"/>
</dbReference>
<name>G4ZIN3_PHYSP</name>
<dbReference type="InterPro" id="IPR011989">
    <property type="entry name" value="ARM-like"/>
</dbReference>
<protein>
    <submittedName>
        <fullName evidence="3">Uncharacterized protein</fullName>
    </submittedName>
</protein>
<dbReference type="SUPFAM" id="SSF48403">
    <property type="entry name" value="Ankyrin repeat"/>
    <property type="match status" value="2"/>
</dbReference>
<feature type="repeat" description="ANK" evidence="1">
    <location>
        <begin position="979"/>
        <end position="1011"/>
    </location>
</feature>
<feature type="repeat" description="ANK" evidence="1">
    <location>
        <begin position="1141"/>
        <end position="1173"/>
    </location>
</feature>
<evidence type="ECO:0000313" key="3">
    <source>
        <dbReference type="EMBL" id="EGZ17694.1"/>
    </source>
</evidence>
<dbReference type="SMR" id="G4ZIN3"/>
<feature type="compositionally biased region" description="Low complexity" evidence="2">
    <location>
        <begin position="904"/>
        <end position="918"/>
    </location>
</feature>
<dbReference type="RefSeq" id="XP_009526752.1">
    <property type="nucleotide sequence ID" value="XM_009528457.1"/>
</dbReference>
<sequence>MGEETGAASARGRPDSSTAKNRDAAKKRAALWKKQIKSFKLKDVGKKVDAVRFCAQDERFFREQAEVLPLLVGFLSRTKTPDLVVETLSVMYTLLSTPTASESNESDAEAIHPELNAAFILNRSVSADSAWKAGEPFINLFNLATLSPDIRIKAIEVYDLLLRASIAHSEPAAEATTTLLQFQSVGSPCSALLSCLGVDNGELQFAALLCLRSLMKTSPNEEFLEKFEMETGVSRTLEFVVHSERRFHRPALDILERLSHFECGREYLKNNDAAKFLRDAIREAQETIVKTSTIVPVSGMDSSPLSSEDAPLLCANIEIICQVFARLTLAKEQVAANNYVAGDQTLFMDFIDAGVAILLYDINSALNPVPVPTESPRTTGGAAAAAAATANAAAANAAALASLLPFSIDRCMAVISTVGRLVEHSELCKAHAKSKGILPVLLDCFKVKGADKLHQVGDKLLHLYAPSTGERPPLVAVDAVLTLLEASHATANEPLVFRHLRWIAALVDLPGNANALGERAVSLFLQILADTPSSEELRFAFLAKCIRAIVLQNSAALEPVSDSCRLEWIDEYDEQAAFDPNPLTEACHDVDVYLSVADALTALTGAFLRWNSTSNGPTTTDFSELIASKLESEHAASGKAGIATTAGSKKKLATDPVKASAVGEAVMLAVLEKGMQVPKLVSKYAAVNPSVCVTLLELLNNLMTVPGGLKVLLNLAKAELQTHAQAETVTPGEAVNEWPLSAQLSAQSEHARLLSPVLGVLQSPDTSFIEIEAAVRTIAVLTSDLETTDKEPPTSAPDPVVETAKSPTKGAAAAAPPPPAAPTVPELVVRESDRFINAALGCGALVLLLAFMDQARLPVGSGDSPDRVRRMETQIEEMVMKFITLAQMKQEHIITKYREKLEQEQPPTTESPSSTQPSKDPELPYQARWAQLLLDHKFSVPRFGYESYSALLLASELALPKLVSTLLNAGASSKTASPEGVTPLMIAFLVGNEEMVIDLLDASADVNAITKDGHDLTVWNCTLASPVKARVSSMITKAYSSSDASDMGISMSSRIQLDSIEGSLQFLDMCLDAGVDANVSNANGDFLLHALLSKSIVRRKLRGLDLCFRYNSYYEDRRRLQRAVTELVEAHGANVNSCNRLGQTPLHLALLYGFTGIAKILLKRGANPNVQGVYGHLPLHYACLGFCGSLDGSDGEAVEIARLLLEQATKYPCTLGVHSDRRKHKSAAEKQALAIENILESGLQSVVEPQAIVQKLATAQQMLTTPSFVGEFLPWHFACGAHVQLSSVLCLDDDMQKWFEANGQARTGIVSYLVSEWEIDIRKCASEGVTALHLAVKSDVNGNNLPVVDLLLENAGSGLNVNAVHEHILIDTLPVIPSGAHVVFVDEDQDMKQAFVSSRSIDSKYHIILADGQHVDGIARDRLQVISDPHQRTSHNFHHHYKYLLPMESRFAALHYALQSNQDTLALRLLALPNISLDPEGSDLPLLALACAARQTPEVVRRLITQQANMRVHLPLRTSKCELTVVDAGTSRTMAKRKHAAALHYAVIYDDLGMVEALVSSPEGYVQPNVRRSGDGFTPLHLA</sequence>
<dbReference type="Pfam" id="PF12796">
    <property type="entry name" value="Ank_2"/>
    <property type="match status" value="1"/>
</dbReference>
<feature type="region of interest" description="Disordered" evidence="2">
    <location>
        <begin position="786"/>
        <end position="820"/>
    </location>
</feature>
<dbReference type="PROSITE" id="PS50088">
    <property type="entry name" value="ANK_REPEAT"/>
    <property type="match status" value="2"/>
</dbReference>
<dbReference type="Pfam" id="PF00023">
    <property type="entry name" value="Ank"/>
    <property type="match status" value="2"/>
</dbReference>
<feature type="region of interest" description="Disordered" evidence="2">
    <location>
        <begin position="1"/>
        <end position="26"/>
    </location>
</feature>